<evidence type="ECO:0000313" key="11">
    <source>
        <dbReference type="EMBL" id="ANC92132.1"/>
    </source>
</evidence>
<evidence type="ECO:0000313" key="12">
    <source>
        <dbReference type="Proteomes" id="UP000077405"/>
    </source>
</evidence>
<dbReference type="EMBL" id="CP015285">
    <property type="protein sequence ID" value="ANC92132.1"/>
    <property type="molecule type" value="Genomic_DNA"/>
</dbReference>
<dbReference type="AlphaFoldDB" id="A0A160JGM1"/>
<dbReference type="RefSeq" id="WP_063635195.1">
    <property type="nucleotide sequence ID" value="NZ_CP015285.1"/>
</dbReference>
<dbReference type="SMART" id="SM01358">
    <property type="entry name" value="HBM"/>
    <property type="match status" value="1"/>
</dbReference>
<dbReference type="SMART" id="SM00283">
    <property type="entry name" value="MA"/>
    <property type="match status" value="1"/>
</dbReference>
<feature type="domain" description="HAMP" evidence="9">
    <location>
        <begin position="547"/>
        <end position="599"/>
    </location>
</feature>
<keyword evidence="5" id="KW-0175">Coiled coil</keyword>
<evidence type="ECO:0000256" key="3">
    <source>
        <dbReference type="ARBA" id="ARBA00029447"/>
    </source>
</evidence>
<dbReference type="STRING" id="1226968.A6A40_09585"/>
<dbReference type="InterPro" id="IPR004090">
    <property type="entry name" value="Chemotax_Me-accpt_rcpt"/>
</dbReference>
<dbReference type="GO" id="GO:0006935">
    <property type="term" value="P:chemotaxis"/>
    <property type="evidence" value="ECO:0007669"/>
    <property type="project" value="InterPro"/>
</dbReference>
<evidence type="ECO:0000259" key="9">
    <source>
        <dbReference type="PROSITE" id="PS50885"/>
    </source>
</evidence>
<dbReference type="Gene3D" id="1.10.287.950">
    <property type="entry name" value="Methyl-accepting chemotaxis protein"/>
    <property type="match status" value="1"/>
</dbReference>
<dbReference type="GO" id="GO:0004888">
    <property type="term" value="F:transmembrane signaling receptor activity"/>
    <property type="evidence" value="ECO:0007669"/>
    <property type="project" value="InterPro"/>
</dbReference>
<dbReference type="PANTHER" id="PTHR43531:SF14">
    <property type="entry name" value="METHYL-ACCEPTING CHEMOTAXIS PROTEIN I-RELATED"/>
    <property type="match status" value="1"/>
</dbReference>
<dbReference type="PROSITE" id="PS50111">
    <property type="entry name" value="CHEMOTAXIS_TRANSDUC_2"/>
    <property type="match status" value="1"/>
</dbReference>
<dbReference type="SUPFAM" id="SSF55785">
    <property type="entry name" value="PYP-like sensor domain (PAS domain)"/>
    <property type="match status" value="1"/>
</dbReference>
<protein>
    <submittedName>
        <fullName evidence="11">HAMP domain-containing protein</fullName>
    </submittedName>
</protein>
<evidence type="ECO:0000256" key="4">
    <source>
        <dbReference type="PROSITE-ProRule" id="PRU00284"/>
    </source>
</evidence>
<dbReference type="FunFam" id="1.10.287.950:FF:000001">
    <property type="entry name" value="Methyl-accepting chemotaxis sensory transducer"/>
    <property type="match status" value="1"/>
</dbReference>
<feature type="domain" description="Methyl-accepting transducer" evidence="7">
    <location>
        <begin position="604"/>
        <end position="833"/>
    </location>
</feature>
<comment type="similarity">
    <text evidence="3">Belongs to the methyl-accepting chemotaxis (MCP) protein family.</text>
</comment>
<dbReference type="SMART" id="SM00304">
    <property type="entry name" value="HAMP"/>
    <property type="match status" value="2"/>
</dbReference>
<dbReference type="Pfam" id="PF18947">
    <property type="entry name" value="HAMP_2"/>
    <property type="match status" value="1"/>
</dbReference>
<dbReference type="InterPro" id="IPR013656">
    <property type="entry name" value="PAS_4"/>
</dbReference>
<dbReference type="InterPro" id="IPR004089">
    <property type="entry name" value="MCPsignal_dom"/>
</dbReference>
<reference evidence="11 12" key="1">
    <citation type="journal article" date="2013" name="Int. J. Syst. Evol. Microbiol.">
        <title>Azospirillum humicireducens sp. nov., a nitrogen-fixing bacterium isolated from a microbial fuel cell.</title>
        <authorList>
            <person name="Zhou S."/>
            <person name="Han L."/>
            <person name="Wang Y."/>
            <person name="Yang G."/>
            <person name="Zhuang L."/>
            <person name="Hu P."/>
        </authorList>
    </citation>
    <scope>NUCLEOTIDE SEQUENCE [LARGE SCALE GENOMIC DNA]</scope>
    <source>
        <strain evidence="11 12">SgZ-5</strain>
    </source>
</reference>
<proteinExistence type="inferred from homology"/>
<dbReference type="SUPFAM" id="SSF58104">
    <property type="entry name" value="Methyl-accepting chemotaxis protein (MCP) signaling domain"/>
    <property type="match status" value="1"/>
</dbReference>
<keyword evidence="2" id="KW-0488">Methylation</keyword>
<feature type="domain" description="PAS" evidence="8">
    <location>
        <begin position="385"/>
        <end position="429"/>
    </location>
</feature>
<sequence>MATDGTIAKAGSFLSNMRIAKRLWLGFGLLLVLIAAQSGIGILGLDGLKRRIDGVIASGDLAVFAKDLESRLAAERLQTREYINLGTAEALDRLRVLREEFESAMAQRQATLAASPQAAAFAELNGLHTAYHDRFEAVRAMREQADRSLRERMDPLGAEVTKLLEEAVSAARASADREAAFAAQEVEKHWMMTRFNANRAIGLRDAAAAVRVQAEGKAMVDAIARLSAAMRAESRADGGLSMILRQADARAADYRAAFRDVVAAEDEAKRRADQLAAAATAVNTAIDGIVNRIAAGARTTEAEAGSMADFTVRLTLGLGLLSLLIGVAAANRIAASIVTPVTGIRRVMAELCDGKLSVEVPHTGQKDELGEMARAVAAFKDEAVEALRSRIALERVSANIMMADTDGRILYANDSIMAMFRHAEADLRGSLPGFDPDKLIGRNFDVFHKNPAHQRGLLEALAQTHRGLAKTGDRTFEVIANPVVSRRGEKLGTVIEWRDLTEELAIEAEIGAMVENAVRGDFSRRIALDGKTGFFRLVSEGINNLSENVATVTEELAAVLGALSHGDLTRRIDRRYEGVFQRLTDDVNGTVAHLSEIVRRIDDAAGSIAVASREVAEGSMDLSERTEQQASSLEETAASMEQLAATVRSNADNAQQVNGYATEARTAASRGGEVAASAVEAMHRIEQSSQKIADIIGVIDEIAFQTNLLALNAAVEAARAGDAGRGFAVVAQEVRQLAQRSAQASKEIKALILDSSGQVREGVGLVRSAGSALTEIVSGIGRVADLVSEIARATAEQASGLDEVNIAIAQMDEMTQKNAALVEESTAAARSLEDQADQMRQQMTFFTLERQPRHPAAASAAGEIRRQQVHA</sequence>
<name>A0A160JGM1_9PROT</name>
<dbReference type="PROSITE" id="PS51753">
    <property type="entry name" value="HBM"/>
    <property type="match status" value="1"/>
</dbReference>
<dbReference type="KEGG" id="ahu:A6A40_09585"/>
<dbReference type="Proteomes" id="UP000077405">
    <property type="component" value="Chromosome"/>
</dbReference>
<dbReference type="InterPro" id="IPR000014">
    <property type="entry name" value="PAS"/>
</dbReference>
<dbReference type="InterPro" id="IPR032255">
    <property type="entry name" value="HBM"/>
</dbReference>
<feature type="domain" description="HAMP" evidence="9">
    <location>
        <begin position="335"/>
        <end position="388"/>
    </location>
</feature>
<dbReference type="InterPro" id="IPR051310">
    <property type="entry name" value="MCP_chemotaxis"/>
</dbReference>
<dbReference type="PROSITE" id="PS50112">
    <property type="entry name" value="PAS"/>
    <property type="match status" value="1"/>
</dbReference>
<dbReference type="Gene3D" id="3.30.450.20">
    <property type="entry name" value="PAS domain"/>
    <property type="match status" value="1"/>
</dbReference>
<evidence type="ECO:0000259" key="8">
    <source>
        <dbReference type="PROSITE" id="PS50112"/>
    </source>
</evidence>
<organism evidence="11 12">
    <name type="scientific">Azospirillum humicireducens</name>
    <dbReference type="NCBI Taxonomy" id="1226968"/>
    <lineage>
        <taxon>Bacteria</taxon>
        <taxon>Pseudomonadati</taxon>
        <taxon>Pseudomonadota</taxon>
        <taxon>Alphaproteobacteria</taxon>
        <taxon>Rhodospirillales</taxon>
        <taxon>Azospirillaceae</taxon>
        <taxon>Azospirillum</taxon>
    </lineage>
</organism>
<feature type="domain" description="HBM" evidence="10">
    <location>
        <begin position="57"/>
        <end position="301"/>
    </location>
</feature>
<dbReference type="PRINTS" id="PR00260">
    <property type="entry name" value="CHEMTRNSDUCR"/>
</dbReference>
<keyword evidence="12" id="KW-1185">Reference proteome</keyword>
<dbReference type="Pfam" id="PF00015">
    <property type="entry name" value="MCPsignal"/>
    <property type="match status" value="1"/>
</dbReference>
<dbReference type="Gene3D" id="6.10.340.10">
    <property type="match status" value="1"/>
</dbReference>
<dbReference type="CDD" id="cd11386">
    <property type="entry name" value="MCP_signal"/>
    <property type="match status" value="1"/>
</dbReference>
<dbReference type="OrthoDB" id="354287at2"/>
<evidence type="ECO:0000256" key="6">
    <source>
        <dbReference type="SAM" id="MobiDB-lite"/>
    </source>
</evidence>
<feature type="region of interest" description="Disordered" evidence="6">
    <location>
        <begin position="851"/>
        <end position="871"/>
    </location>
</feature>
<dbReference type="CDD" id="cd00130">
    <property type="entry name" value="PAS"/>
    <property type="match status" value="1"/>
</dbReference>
<dbReference type="GO" id="GO:0005886">
    <property type="term" value="C:plasma membrane"/>
    <property type="evidence" value="ECO:0007669"/>
    <property type="project" value="TreeGrafter"/>
</dbReference>
<evidence type="ECO:0000259" key="10">
    <source>
        <dbReference type="PROSITE" id="PS51753"/>
    </source>
</evidence>
<comment type="subcellular location">
    <subcellularLocation>
        <location evidence="1">Membrane</location>
    </subcellularLocation>
</comment>
<dbReference type="PANTHER" id="PTHR43531">
    <property type="entry name" value="PROTEIN ICFG"/>
    <property type="match status" value="1"/>
</dbReference>
<evidence type="ECO:0000259" key="7">
    <source>
        <dbReference type="PROSITE" id="PS50111"/>
    </source>
</evidence>
<dbReference type="SUPFAM" id="SSF158472">
    <property type="entry name" value="HAMP domain-like"/>
    <property type="match status" value="1"/>
</dbReference>
<feature type="coiled-coil region" evidence="5">
    <location>
        <begin position="804"/>
        <end position="849"/>
    </location>
</feature>
<gene>
    <name evidence="11" type="ORF">A6A40_09585</name>
</gene>
<dbReference type="GO" id="GO:0007165">
    <property type="term" value="P:signal transduction"/>
    <property type="evidence" value="ECO:0007669"/>
    <property type="project" value="UniProtKB-KW"/>
</dbReference>
<accession>A0A160JGM1</accession>
<keyword evidence="4" id="KW-0807">Transducer</keyword>
<dbReference type="Pfam" id="PF08448">
    <property type="entry name" value="PAS_4"/>
    <property type="match status" value="1"/>
</dbReference>
<evidence type="ECO:0000256" key="2">
    <source>
        <dbReference type="ARBA" id="ARBA00022481"/>
    </source>
</evidence>
<dbReference type="InterPro" id="IPR003660">
    <property type="entry name" value="HAMP_dom"/>
</dbReference>
<dbReference type="PROSITE" id="PS50885">
    <property type="entry name" value="HAMP"/>
    <property type="match status" value="2"/>
</dbReference>
<evidence type="ECO:0000256" key="1">
    <source>
        <dbReference type="ARBA" id="ARBA00004370"/>
    </source>
</evidence>
<dbReference type="InterPro" id="IPR035965">
    <property type="entry name" value="PAS-like_dom_sf"/>
</dbReference>
<evidence type="ECO:0000256" key="5">
    <source>
        <dbReference type="SAM" id="Coils"/>
    </source>
</evidence>